<evidence type="ECO:0000313" key="2">
    <source>
        <dbReference type="Proteomes" id="UP000323720"/>
    </source>
</evidence>
<sequence>MKPLNLLHKNSNYVICLMLAFIMVSWVSNAQITILKPNIGFPQACASQSFNTYNFTFSFYPTQNLGSGNQFIIEMSDASGSFSSATTVQTLTNNTSPISGSFAIPTDTSGENYKIRVRSTNPVQTSPPSNVFSAYYAIHNQPYAINNYNSSVNLCEGESFLIEVDDTGTSSSPVFYPDLNYIWYKNFVEISGETSSSLSVTQSGSYYSIVDYGSCVMDSYSNIVTVNVAPEITPTIQTADGFSTICPGSTKTLISVLQNPNYTYTWFKDNIAITGSNAPTYIASLEGIYHLEIENGGCVFTSNAIFLEVTDVDLYLDVISNMMLVPGESLTVTATTDAQTPTMQWYKDNIAISGATNLNYTIIQPGAYKIVVSQIVPCVIQKEASVIVIFPDTMNIVINPDASYVACSSTATNLSATVFEAISVLETLNILNNSLGYIYQWYYYGSPISGAESTNYNVSGPEENGPYFLEVTIPGFGVIYSNNINVNLGIDAITIGNDQDLCNGQTVTFSSNINAPEHTYQWYKDGIAISGATQTTYATSDSGIYYLEVINGTCQNTSNYISISSSSITVTPTAALIDLIIPGQTRTLSVLTSAATPTYTWFRNSVLISGATNANYNATLDGSYKVVVSQSGACSLQEEVTFQLDYPTGFDIQITADASYTDCSSTSALLTINQFLAQTNGAPINILNNTYSYGYKWFKNGIAVSGATATSLTVNNASDNGIYKLEVTIPDFGIISTNTVIVNLALAPITIENSGSLCPGQSTTLSANVSSASFAYQWFVDGTVISGATSPIYVTNLEGTYHLEVQNGSCNSTSNSLSLVFGQINIFSSNPVADVILPGESKIITVTTDASNPAYEWFHNNVLITGETSATFTAVESGDYKVVASQTVDCTLYAEKNFLLEDPINYNIVIAIDPTYDSCTSNSMPIQLTVFEAITNTGTIDIINNPDITFTAQWFKNSTSVSGETNTSINLSDNTDNGNYYLQLTIAAFGTVNSNTIAANLNTNQPLIITSSGLFCTGSPQLDINSNINNSLYTYSWYHNGVLLTTNNNATLTITEIGSYKLILDTGSCIKESNNLVIEESFITVTPVTALNVTVVPGSTTDLTVTTNALQPNFQWYRNGTILPGANMATYTVDISGSYQVIVTQTIGCIMEADVTFTVSHPTNFQSLISADVFQDCVSLNTTLRLSDFTADAANGLIDLTNNPYNYAFQWFKNGLLMSGETASTISLADYNANGDYYLEIDVPNMGAVQSNTISINLGFLDAVTISSSDILCETNSVATIYSDVTDPQFTYQWFNAEDNSTLGTATEQVVTDAGSYYLEIYFGECLVRSNTIGISVLNGDDITLSHPDAINLIENTTIIVTAEGADNFEWFLNGISVGITNSLVISQAGTYTLVAQIGNCEVTKTIVVTEVENNAVAIPNVVTLNNDGINDTWGLPNKYVAKENVDVIIYGPKGEIVFRQRNYMNNWPAADFEFSNKQPVYYYTILEDNIITEKGAITLIK</sequence>
<dbReference type="Pfam" id="PF13585">
    <property type="entry name" value="CHU_C"/>
    <property type="match status" value="1"/>
</dbReference>
<name>A0A5D0QYN0_9FLAO</name>
<dbReference type="InterPro" id="IPR036179">
    <property type="entry name" value="Ig-like_dom_sf"/>
</dbReference>
<protein>
    <recommendedName>
        <fullName evidence="3">Gliding motility-associated C-terminal domain-containing protein</fullName>
    </recommendedName>
</protein>
<dbReference type="OrthoDB" id="678019at2"/>
<reference evidence="1 2" key="1">
    <citation type="submission" date="2019-08" db="EMBL/GenBank/DDBJ databases">
        <title>Genomes of Antarctic Bizionia species.</title>
        <authorList>
            <person name="Bowman J.P."/>
        </authorList>
    </citation>
    <scope>NUCLEOTIDE SEQUENCE [LARGE SCALE GENOMIC DNA]</scope>
    <source>
        <strain evidence="1 2">ADA-4</strain>
    </source>
</reference>
<proteinExistence type="predicted"/>
<dbReference type="InterPro" id="IPR013783">
    <property type="entry name" value="Ig-like_fold"/>
</dbReference>
<evidence type="ECO:0000313" key="1">
    <source>
        <dbReference type="EMBL" id="TYB74312.1"/>
    </source>
</evidence>
<dbReference type="Gene3D" id="2.60.40.10">
    <property type="entry name" value="Immunoglobulins"/>
    <property type="match status" value="8"/>
</dbReference>
<gene>
    <name evidence="1" type="ORF">ES674_14255</name>
</gene>
<dbReference type="PANTHER" id="PTHR46013:SF7">
    <property type="entry name" value="IG-LIKE DOMAIN-CONTAINING PROTEIN"/>
    <property type="match status" value="1"/>
</dbReference>
<comment type="caution">
    <text evidence="1">The sequence shown here is derived from an EMBL/GenBank/DDBJ whole genome shotgun (WGS) entry which is preliminary data.</text>
</comment>
<evidence type="ECO:0008006" key="3">
    <source>
        <dbReference type="Google" id="ProtNLM"/>
    </source>
</evidence>
<keyword evidence="2" id="KW-1185">Reference proteome</keyword>
<dbReference type="EMBL" id="VSKK01000005">
    <property type="protein sequence ID" value="TYB74312.1"/>
    <property type="molecule type" value="Genomic_DNA"/>
</dbReference>
<accession>A0A5D0QYN0</accession>
<dbReference type="PANTHER" id="PTHR46013">
    <property type="entry name" value="VASCULAR CELL ADHESION MOLECULE 1"/>
    <property type="match status" value="1"/>
</dbReference>
<organism evidence="1 2">
    <name type="scientific">Bizionia myxarmorum</name>
    <dbReference type="NCBI Taxonomy" id="291186"/>
    <lineage>
        <taxon>Bacteria</taxon>
        <taxon>Pseudomonadati</taxon>
        <taxon>Bacteroidota</taxon>
        <taxon>Flavobacteriia</taxon>
        <taxon>Flavobacteriales</taxon>
        <taxon>Flavobacteriaceae</taxon>
        <taxon>Bizionia</taxon>
    </lineage>
</organism>
<dbReference type="Proteomes" id="UP000323720">
    <property type="component" value="Unassembled WGS sequence"/>
</dbReference>
<dbReference type="RefSeq" id="WP_148405141.1">
    <property type="nucleotide sequence ID" value="NZ_VSKK01000005.1"/>
</dbReference>
<dbReference type="SUPFAM" id="SSF48726">
    <property type="entry name" value="Immunoglobulin"/>
    <property type="match status" value="2"/>
</dbReference>